<dbReference type="FunFam" id="3.40.50.720:FF:000913">
    <property type="entry name" value="UDP-glucose 4-epimerase"/>
    <property type="match status" value="1"/>
</dbReference>
<dbReference type="PANTHER" id="PTHR43000">
    <property type="entry name" value="DTDP-D-GLUCOSE 4,6-DEHYDRATASE-RELATED"/>
    <property type="match status" value="1"/>
</dbReference>
<sequence>MLTKNKILVTGGAGFIGSHLVDRLIEKGNKVTVFDNISSGKLQFIEHHLENPDFTLIKGDLLDQEAIEAACRDIDIVCHVAANPDVRLGATDTRAHLEQNILATYNLLEAMRKNSVKEIAFTSTSTVYGEASIMPTPEDYGPLIPISLYGASKLACEALITSYSHTFDMRAWIFRFANIVGPRSTHGITIDFIKKLEKNPNVLEVLGDGKQEKSYLHVSECVDAIIFLIEKSREKVNIFNIGSEDTISATEIGKIVIEEMGLSDVKFVYTGGSRGWKGDVPKMRLGIEKMKALGWKPVYSSERSVRETARALLGERLMQYP</sequence>
<dbReference type="FunFam" id="3.90.25.10:FF:000031">
    <property type="entry name" value="UDP-glucose 4-epimerase"/>
    <property type="match status" value="1"/>
</dbReference>
<keyword evidence="3" id="KW-0413">Isomerase</keyword>
<comment type="similarity">
    <text evidence="1">Belongs to the NAD(P)-dependent epimerase/dehydratase family.</text>
</comment>
<dbReference type="HOGENOM" id="CLU_007383_1_7_2"/>
<evidence type="ECO:0000259" key="2">
    <source>
        <dbReference type="Pfam" id="PF01370"/>
    </source>
</evidence>
<dbReference type="PATRIC" id="fig|523844.20.peg.2107"/>
<feature type="domain" description="NAD-dependent epimerase/dehydratase" evidence="2">
    <location>
        <begin position="7"/>
        <end position="242"/>
    </location>
</feature>
<reference evidence="3 4" key="1">
    <citation type="submission" date="2014-07" db="EMBL/GenBank/DDBJ databases">
        <title>Methanogenic archaea and the global carbon cycle.</title>
        <authorList>
            <person name="Henriksen J.R."/>
            <person name="Luke J."/>
            <person name="Reinhart S."/>
            <person name="Benedict M.N."/>
            <person name="Youngblut N.D."/>
            <person name="Metcalf M.E."/>
            <person name="Whitaker R.J."/>
            <person name="Metcalf W.W."/>
        </authorList>
    </citation>
    <scope>NUCLEOTIDE SEQUENCE [LARGE SCALE GENOMIC DNA]</scope>
    <source>
        <strain evidence="4">ATCC 43570 / DSM 1825 / OCM 12 / VKM B-1830 / TM-1</strain>
    </source>
</reference>
<evidence type="ECO:0000313" key="3">
    <source>
        <dbReference type="EMBL" id="AKB13456.1"/>
    </source>
</evidence>
<dbReference type="Proteomes" id="UP000066529">
    <property type="component" value="Chromosome"/>
</dbReference>
<evidence type="ECO:0000256" key="1">
    <source>
        <dbReference type="ARBA" id="ARBA00007637"/>
    </source>
</evidence>
<dbReference type="Gene3D" id="3.90.25.10">
    <property type="entry name" value="UDP-galactose 4-epimerase, domain 1"/>
    <property type="match status" value="1"/>
</dbReference>
<dbReference type="EC" id="5.1.3.2" evidence="3"/>
<dbReference type="Gene3D" id="3.40.50.720">
    <property type="entry name" value="NAD(P)-binding Rossmann-like Domain"/>
    <property type="match status" value="1"/>
</dbReference>
<organism evidence="3 4">
    <name type="scientific">Methanosarcina thermophila (strain ATCC 43570 / DSM 1825 / OCM 12 / VKM B-1830 / TM-1)</name>
    <dbReference type="NCBI Taxonomy" id="523844"/>
    <lineage>
        <taxon>Archaea</taxon>
        <taxon>Methanobacteriati</taxon>
        <taxon>Methanobacteriota</taxon>
        <taxon>Stenosarchaea group</taxon>
        <taxon>Methanomicrobia</taxon>
        <taxon>Methanosarcinales</taxon>
        <taxon>Methanosarcinaceae</taxon>
        <taxon>Methanosarcina</taxon>
    </lineage>
</organism>
<dbReference type="CDD" id="cd05234">
    <property type="entry name" value="UDP_G4E_2_SDR_e"/>
    <property type="match status" value="1"/>
</dbReference>
<dbReference type="InterPro" id="IPR001509">
    <property type="entry name" value="Epimerase_deHydtase"/>
</dbReference>
<dbReference type="EMBL" id="CP009501">
    <property type="protein sequence ID" value="AKB13456.1"/>
    <property type="molecule type" value="Genomic_DNA"/>
</dbReference>
<dbReference type="InterPro" id="IPR036291">
    <property type="entry name" value="NAD(P)-bd_dom_sf"/>
</dbReference>
<dbReference type="RefSeq" id="WP_048167473.1">
    <property type="nucleotide sequence ID" value="NZ_CP009501.1"/>
</dbReference>
<dbReference type="OrthoDB" id="4907at2157"/>
<dbReference type="AlphaFoldDB" id="A0A0E3KPW6"/>
<name>A0A0E3KPW6_METTT</name>
<dbReference type="GO" id="GO:0003978">
    <property type="term" value="F:UDP-glucose 4-epimerase activity"/>
    <property type="evidence" value="ECO:0007669"/>
    <property type="project" value="UniProtKB-EC"/>
</dbReference>
<evidence type="ECO:0000313" key="4">
    <source>
        <dbReference type="Proteomes" id="UP000066529"/>
    </source>
</evidence>
<proteinExistence type="inferred from homology"/>
<dbReference type="Pfam" id="PF01370">
    <property type="entry name" value="Epimerase"/>
    <property type="match status" value="1"/>
</dbReference>
<dbReference type="GeneID" id="41602941"/>
<dbReference type="SUPFAM" id="SSF51735">
    <property type="entry name" value="NAD(P)-binding Rossmann-fold domains"/>
    <property type="match status" value="1"/>
</dbReference>
<dbReference type="STRING" id="523844.MSTHT_1698"/>
<dbReference type="KEGG" id="mthr:MSTHT_1698"/>
<protein>
    <submittedName>
        <fullName evidence="3">UDP-glucose 4-epimerase</fullName>
        <ecNumber evidence="3">5.1.3.2</ecNumber>
    </submittedName>
</protein>
<gene>
    <name evidence="3" type="ORF">MSTHT_1698</name>
</gene>
<accession>A0A0E3KPW6</accession>